<feature type="transmembrane region" description="Helical" evidence="2">
    <location>
        <begin position="12"/>
        <end position="32"/>
    </location>
</feature>
<evidence type="ECO:0000313" key="5">
    <source>
        <dbReference type="Proteomes" id="UP000317909"/>
    </source>
</evidence>
<name>A0A517U4U5_9BACT</name>
<feature type="transmembrane region" description="Helical" evidence="2">
    <location>
        <begin position="107"/>
        <end position="126"/>
    </location>
</feature>
<feature type="compositionally biased region" description="Polar residues" evidence="1">
    <location>
        <begin position="133"/>
        <end position="148"/>
    </location>
</feature>
<keyword evidence="2" id="KW-0472">Membrane</keyword>
<dbReference type="KEGG" id="llh:I41_48950"/>
<dbReference type="Pfam" id="PF14358">
    <property type="entry name" value="DUF4405"/>
    <property type="match status" value="1"/>
</dbReference>
<dbReference type="RefSeq" id="WP_145435409.1">
    <property type="nucleotide sequence ID" value="NZ_CP036339.1"/>
</dbReference>
<accession>A0A517U4U5</accession>
<dbReference type="InterPro" id="IPR025517">
    <property type="entry name" value="DUF4405"/>
</dbReference>
<keyword evidence="5" id="KW-1185">Reference proteome</keyword>
<evidence type="ECO:0000256" key="2">
    <source>
        <dbReference type="SAM" id="Phobius"/>
    </source>
</evidence>
<evidence type="ECO:0000259" key="3">
    <source>
        <dbReference type="Pfam" id="PF14358"/>
    </source>
</evidence>
<keyword evidence="2" id="KW-0812">Transmembrane</keyword>
<keyword evidence="2" id="KW-1133">Transmembrane helix</keyword>
<evidence type="ECO:0000256" key="1">
    <source>
        <dbReference type="SAM" id="MobiDB-lite"/>
    </source>
</evidence>
<reference evidence="4 5" key="1">
    <citation type="submission" date="2019-02" db="EMBL/GenBank/DDBJ databases">
        <title>Deep-cultivation of Planctomycetes and their phenomic and genomic characterization uncovers novel biology.</title>
        <authorList>
            <person name="Wiegand S."/>
            <person name="Jogler M."/>
            <person name="Boedeker C."/>
            <person name="Pinto D."/>
            <person name="Vollmers J."/>
            <person name="Rivas-Marin E."/>
            <person name="Kohn T."/>
            <person name="Peeters S.H."/>
            <person name="Heuer A."/>
            <person name="Rast P."/>
            <person name="Oberbeckmann S."/>
            <person name="Bunk B."/>
            <person name="Jeske O."/>
            <person name="Meyerdierks A."/>
            <person name="Storesund J.E."/>
            <person name="Kallscheuer N."/>
            <person name="Luecker S."/>
            <person name="Lage O.M."/>
            <person name="Pohl T."/>
            <person name="Merkel B.J."/>
            <person name="Hornburger P."/>
            <person name="Mueller R.-W."/>
            <person name="Bruemmer F."/>
            <person name="Labrenz M."/>
            <person name="Spormann A.M."/>
            <person name="Op den Camp H."/>
            <person name="Overmann J."/>
            <person name="Amann R."/>
            <person name="Jetten M.S.M."/>
            <person name="Mascher T."/>
            <person name="Medema M.H."/>
            <person name="Devos D.P."/>
            <person name="Kaster A.-K."/>
            <person name="Ovreas L."/>
            <person name="Rohde M."/>
            <person name="Galperin M.Y."/>
            <person name="Jogler C."/>
        </authorList>
    </citation>
    <scope>NUCLEOTIDE SEQUENCE [LARGE SCALE GENOMIC DNA]</scope>
    <source>
        <strain evidence="4 5">I41</strain>
    </source>
</reference>
<protein>
    <recommendedName>
        <fullName evidence="3">Flavinylation-associated cytochrome domain-containing protein</fullName>
    </recommendedName>
</protein>
<dbReference type="OrthoDB" id="5421399at2"/>
<gene>
    <name evidence="4" type="ORF">I41_48950</name>
</gene>
<feature type="domain" description="Flavinylation-associated cytochrome" evidence="3">
    <location>
        <begin position="9"/>
        <end position="87"/>
    </location>
</feature>
<evidence type="ECO:0000313" key="4">
    <source>
        <dbReference type="EMBL" id="QDT75655.1"/>
    </source>
</evidence>
<dbReference type="Proteomes" id="UP000317909">
    <property type="component" value="Chromosome"/>
</dbReference>
<feature type="transmembrane region" description="Helical" evidence="2">
    <location>
        <begin position="67"/>
        <end position="87"/>
    </location>
</feature>
<proteinExistence type="predicted"/>
<sequence>MSRTALNAIIDAVAYAGLVVLAATGLMLRWQMPPGSGGLHGMGSGAGAGSRPVTVVWGLSRHEWGSIHYWIALGLMAVLAVHLLLHWKWIVCVLRGKPHSDVSGGRFALGVAGLALVTLLAAAPLITPAQTAPRSELLKSSSGDQQTDLGGPKEEVESSDGESIRGFMTLEEVASQSGVPVSDILLRLGLPSDTAPSEQVGRLMRAHGMEMSKLRQAIGQDESVQ</sequence>
<dbReference type="EMBL" id="CP036339">
    <property type="protein sequence ID" value="QDT75655.1"/>
    <property type="molecule type" value="Genomic_DNA"/>
</dbReference>
<feature type="region of interest" description="Disordered" evidence="1">
    <location>
        <begin position="133"/>
        <end position="162"/>
    </location>
</feature>
<dbReference type="AlphaFoldDB" id="A0A517U4U5"/>
<organism evidence="4 5">
    <name type="scientific">Lacipirellula limnantheis</name>
    <dbReference type="NCBI Taxonomy" id="2528024"/>
    <lineage>
        <taxon>Bacteria</taxon>
        <taxon>Pseudomonadati</taxon>
        <taxon>Planctomycetota</taxon>
        <taxon>Planctomycetia</taxon>
        <taxon>Pirellulales</taxon>
        <taxon>Lacipirellulaceae</taxon>
        <taxon>Lacipirellula</taxon>
    </lineage>
</organism>